<name>A0A2U2X1C4_9FLAO</name>
<feature type="chain" id="PRO_5015397184" description="Secreted protein" evidence="2">
    <location>
        <begin position="29"/>
        <end position="152"/>
    </location>
</feature>
<feature type="compositionally biased region" description="Polar residues" evidence="1">
    <location>
        <begin position="106"/>
        <end position="127"/>
    </location>
</feature>
<feature type="compositionally biased region" description="Basic and acidic residues" evidence="1">
    <location>
        <begin position="52"/>
        <end position="68"/>
    </location>
</feature>
<organism evidence="3 4">
    <name type="scientific">Brumimicrobium oceani</name>
    <dbReference type="NCBI Taxonomy" id="2100725"/>
    <lineage>
        <taxon>Bacteria</taxon>
        <taxon>Pseudomonadati</taxon>
        <taxon>Bacteroidota</taxon>
        <taxon>Flavobacteriia</taxon>
        <taxon>Flavobacteriales</taxon>
        <taxon>Crocinitomicaceae</taxon>
        <taxon>Brumimicrobium</taxon>
    </lineage>
</organism>
<reference evidence="3 4" key="1">
    <citation type="submission" date="2018-05" db="EMBL/GenBank/DDBJ databases">
        <title>Brumimicrobium oceani sp. nov., isolated from coastal sediment.</title>
        <authorList>
            <person name="Kou Y."/>
        </authorList>
    </citation>
    <scope>NUCLEOTIDE SEQUENCE [LARGE SCALE GENOMIC DNA]</scope>
    <source>
        <strain evidence="3 4">C305</strain>
    </source>
</reference>
<evidence type="ECO:0000313" key="4">
    <source>
        <dbReference type="Proteomes" id="UP000245370"/>
    </source>
</evidence>
<evidence type="ECO:0000256" key="1">
    <source>
        <dbReference type="SAM" id="MobiDB-lite"/>
    </source>
</evidence>
<comment type="caution">
    <text evidence="3">The sequence shown here is derived from an EMBL/GenBank/DDBJ whole genome shotgun (WGS) entry which is preliminary data.</text>
</comment>
<evidence type="ECO:0000313" key="3">
    <source>
        <dbReference type="EMBL" id="PWH81554.1"/>
    </source>
</evidence>
<evidence type="ECO:0008006" key="5">
    <source>
        <dbReference type="Google" id="ProtNLM"/>
    </source>
</evidence>
<gene>
    <name evidence="3" type="ORF">DIT68_14595</name>
</gene>
<dbReference type="Proteomes" id="UP000245370">
    <property type="component" value="Unassembled WGS sequence"/>
</dbReference>
<feature type="region of interest" description="Disordered" evidence="1">
    <location>
        <begin position="30"/>
        <end position="152"/>
    </location>
</feature>
<keyword evidence="4" id="KW-1185">Reference proteome</keyword>
<accession>A0A2U2X1C4</accession>
<keyword evidence="2" id="KW-0732">Signal</keyword>
<sequence length="152" mass="15520">MAIQILKKTSLFLCAGALIIFSSCNNNEAGTVGSDEGSETVKDAPRALINDDSSKKGTMDGVEVEAKEPNTPINMNTGSNGGSITLNPPHGEPGHDCAVKVGDPLPSSSKNLAPSNNGAPINNSPMNSPVKLNPPHGEPGHDCAVKVGAPLN</sequence>
<feature type="compositionally biased region" description="Polar residues" evidence="1">
    <location>
        <begin position="71"/>
        <end position="86"/>
    </location>
</feature>
<dbReference type="EMBL" id="QFRJ01000016">
    <property type="protein sequence ID" value="PWH81554.1"/>
    <property type="molecule type" value="Genomic_DNA"/>
</dbReference>
<dbReference type="PROSITE" id="PS51257">
    <property type="entry name" value="PROKAR_LIPOPROTEIN"/>
    <property type="match status" value="1"/>
</dbReference>
<proteinExistence type="predicted"/>
<feature type="signal peptide" evidence="2">
    <location>
        <begin position="1"/>
        <end position="28"/>
    </location>
</feature>
<reference evidence="3 4" key="2">
    <citation type="submission" date="2018-05" db="EMBL/GenBank/DDBJ databases">
        <authorList>
            <person name="Lanie J.A."/>
            <person name="Ng W.-L."/>
            <person name="Kazmierczak K.M."/>
            <person name="Andrzejewski T.M."/>
            <person name="Davidsen T.M."/>
            <person name="Wayne K.J."/>
            <person name="Tettelin H."/>
            <person name="Glass J.I."/>
            <person name="Rusch D."/>
            <person name="Podicherti R."/>
            <person name="Tsui H.-C.T."/>
            <person name="Winkler M.E."/>
        </authorList>
    </citation>
    <scope>NUCLEOTIDE SEQUENCE [LARGE SCALE GENOMIC DNA]</scope>
    <source>
        <strain evidence="3 4">C305</strain>
    </source>
</reference>
<protein>
    <recommendedName>
        <fullName evidence="5">Secreted protein</fullName>
    </recommendedName>
</protein>
<dbReference type="RefSeq" id="WP_109360562.1">
    <property type="nucleotide sequence ID" value="NZ_QFRJ01000016.1"/>
</dbReference>
<evidence type="ECO:0000256" key="2">
    <source>
        <dbReference type="SAM" id="SignalP"/>
    </source>
</evidence>
<dbReference type="OrthoDB" id="678557at2"/>
<dbReference type="AlphaFoldDB" id="A0A2U2X1C4"/>